<dbReference type="Pfam" id="PF01515">
    <property type="entry name" value="PTA_PTB"/>
    <property type="match status" value="1"/>
</dbReference>
<dbReference type="Gene3D" id="3.40.50.10950">
    <property type="match status" value="1"/>
</dbReference>
<evidence type="ECO:0000259" key="13">
    <source>
        <dbReference type="Pfam" id="PF01515"/>
    </source>
</evidence>
<dbReference type="SUPFAM" id="SSF53659">
    <property type="entry name" value="Isocitrate/Isopropylmalate dehydrogenase-like"/>
    <property type="match status" value="1"/>
</dbReference>
<feature type="domain" description="Phosphate acetyl/butaryl transferase" evidence="13">
    <location>
        <begin position="391"/>
        <end position="706"/>
    </location>
</feature>
<keyword evidence="16" id="KW-1185">Reference proteome</keyword>
<dbReference type="RefSeq" id="WP_155693447.1">
    <property type="nucleotide sequence ID" value="NZ_WOCD01000001.1"/>
</dbReference>
<dbReference type="PIRSF" id="PIRSF006107">
    <property type="entry name" value="PhpActrans_proteobac"/>
    <property type="match status" value="1"/>
</dbReference>
<dbReference type="NCBIfam" id="NF007233">
    <property type="entry name" value="PRK09653.1"/>
    <property type="match status" value="1"/>
</dbReference>
<reference evidence="15 16" key="1">
    <citation type="submission" date="2019-11" db="EMBL/GenBank/DDBJ databases">
        <title>P. haliotis isolates from Z. marina roots.</title>
        <authorList>
            <person name="Cohen M."/>
            <person name="Jospin G."/>
            <person name="Eisen J.A."/>
            <person name="Coil D.A."/>
        </authorList>
    </citation>
    <scope>NUCLEOTIDE SEQUENCE [LARGE SCALE GENOMIC DNA]</scope>
    <source>
        <strain evidence="15 16">UCD-MCMsp1aY</strain>
    </source>
</reference>
<dbReference type="Proteomes" id="UP000439994">
    <property type="component" value="Unassembled WGS sequence"/>
</dbReference>
<evidence type="ECO:0000256" key="6">
    <source>
        <dbReference type="ARBA" id="ARBA00012707"/>
    </source>
</evidence>
<comment type="similarity">
    <text evidence="3 12">In the C-terminal section; belongs to the phosphate acetyltransferase and butyryltransferase family.</text>
</comment>
<dbReference type="NCBIfam" id="TIGR00651">
    <property type="entry name" value="pta"/>
    <property type="match status" value="1"/>
</dbReference>
<dbReference type="Gene3D" id="3.40.50.10750">
    <property type="entry name" value="Isocitrate/Isopropylmalate dehydrogenase-like"/>
    <property type="match status" value="1"/>
</dbReference>
<dbReference type="InterPro" id="IPR050500">
    <property type="entry name" value="Phos_Acetyltrans/Butyryltrans"/>
</dbReference>
<feature type="domain" description="DRTGG" evidence="14">
    <location>
        <begin position="233"/>
        <end position="344"/>
    </location>
</feature>
<dbReference type="Gene3D" id="3.40.50.300">
    <property type="entry name" value="P-loop containing nucleotide triphosphate hydrolases"/>
    <property type="match status" value="1"/>
</dbReference>
<comment type="domain">
    <text evidence="12">The N-terminal region seems to be important for proper quaternary structure. The C-terminal region contains the substrate-binding site.</text>
</comment>
<dbReference type="SUPFAM" id="SSF52540">
    <property type="entry name" value="P-loop containing nucleoside triphosphate hydrolases"/>
    <property type="match status" value="1"/>
</dbReference>
<evidence type="ECO:0000256" key="8">
    <source>
        <dbReference type="ARBA" id="ARBA00022490"/>
    </source>
</evidence>
<dbReference type="AlphaFoldDB" id="A0A6N8F4I3"/>
<evidence type="ECO:0000256" key="7">
    <source>
        <dbReference type="ARBA" id="ARBA00021528"/>
    </source>
</evidence>
<dbReference type="Pfam" id="PF07085">
    <property type="entry name" value="DRTGG"/>
    <property type="match status" value="1"/>
</dbReference>
<accession>A0A6N8F4I3</accession>
<dbReference type="InterPro" id="IPR016475">
    <property type="entry name" value="P-Actrans_bac"/>
</dbReference>
<keyword evidence="8 12" id="KW-0963">Cytoplasm</keyword>
<dbReference type="GO" id="GO:0008959">
    <property type="term" value="F:phosphate acetyltransferase activity"/>
    <property type="evidence" value="ECO:0007669"/>
    <property type="project" value="UniProtKB-EC"/>
</dbReference>
<evidence type="ECO:0000256" key="4">
    <source>
        <dbReference type="ARBA" id="ARBA00009786"/>
    </source>
</evidence>
<name>A0A6N8F4I3_9GAMM</name>
<evidence type="ECO:0000256" key="12">
    <source>
        <dbReference type="PIRNR" id="PIRNR006107"/>
    </source>
</evidence>
<dbReference type="PANTHER" id="PTHR43356">
    <property type="entry name" value="PHOSPHATE ACETYLTRANSFERASE"/>
    <property type="match status" value="1"/>
</dbReference>
<dbReference type="InterPro" id="IPR010766">
    <property type="entry name" value="DRTGG"/>
</dbReference>
<protein>
    <recommendedName>
        <fullName evidence="7 12">Phosphate acetyltransferase</fullName>
        <ecNumber evidence="6 12">2.3.1.8</ecNumber>
    </recommendedName>
    <alternativeName>
        <fullName evidence="11 12">Phosphotransacetylase</fullName>
    </alternativeName>
</protein>
<dbReference type="InterPro" id="IPR028979">
    <property type="entry name" value="Ser_kin/Pase_Hpr-like_N_sf"/>
</dbReference>
<comment type="caution">
    <text evidence="15">The sequence shown here is derived from an EMBL/GenBank/DDBJ whole genome shotgun (WGS) entry which is preliminary data.</text>
</comment>
<dbReference type="NCBIfam" id="NF004167">
    <property type="entry name" value="PRK05632.1"/>
    <property type="match status" value="1"/>
</dbReference>
<dbReference type="CDD" id="cd03109">
    <property type="entry name" value="DTBS"/>
    <property type="match status" value="1"/>
</dbReference>
<dbReference type="InterPro" id="IPR042112">
    <property type="entry name" value="P_AcTrfase_dom2"/>
</dbReference>
<comment type="subcellular location">
    <subcellularLocation>
        <location evidence="1 12">Cytoplasm</location>
    </subcellularLocation>
</comment>
<dbReference type="EC" id="2.3.1.8" evidence="6 12"/>
<organism evidence="15 16">
    <name type="scientific">Psychrosphaera haliotis</name>
    <dbReference type="NCBI Taxonomy" id="555083"/>
    <lineage>
        <taxon>Bacteria</taxon>
        <taxon>Pseudomonadati</taxon>
        <taxon>Pseudomonadota</taxon>
        <taxon>Gammaproteobacteria</taxon>
        <taxon>Alteromonadales</taxon>
        <taxon>Pseudoalteromonadaceae</taxon>
        <taxon>Psychrosphaera</taxon>
    </lineage>
</organism>
<dbReference type="FunFam" id="3.40.50.10750:FF:000001">
    <property type="entry name" value="Phosphate acetyltransferase"/>
    <property type="match status" value="1"/>
</dbReference>
<comment type="subunit">
    <text evidence="5">Homohexamer.</text>
</comment>
<dbReference type="InterPro" id="IPR042113">
    <property type="entry name" value="P_AcTrfase_dom1"/>
</dbReference>
<dbReference type="EMBL" id="WOCD01000001">
    <property type="protein sequence ID" value="MUH71054.1"/>
    <property type="molecule type" value="Genomic_DNA"/>
</dbReference>
<comment type="pathway">
    <text evidence="2 12">Metabolic intermediate biosynthesis; acetyl-CoA biosynthesis; acetyl-CoA from acetate: step 2/2.</text>
</comment>
<evidence type="ECO:0000313" key="15">
    <source>
        <dbReference type="EMBL" id="MUH71054.1"/>
    </source>
</evidence>
<evidence type="ECO:0000256" key="5">
    <source>
        <dbReference type="ARBA" id="ARBA00011643"/>
    </source>
</evidence>
<dbReference type="UniPathway" id="UPA00340">
    <property type="reaction ID" value="UER00459"/>
</dbReference>
<keyword evidence="9 12" id="KW-0808">Transferase</keyword>
<dbReference type="Pfam" id="PF13500">
    <property type="entry name" value="AAA_26"/>
    <property type="match status" value="1"/>
</dbReference>
<dbReference type="OrthoDB" id="9808984at2"/>
<evidence type="ECO:0000256" key="2">
    <source>
        <dbReference type="ARBA" id="ARBA00004989"/>
    </source>
</evidence>
<dbReference type="InterPro" id="IPR004614">
    <property type="entry name" value="P_AcTrfase"/>
</dbReference>
<dbReference type="PANTHER" id="PTHR43356:SF3">
    <property type="entry name" value="PHOSPHATE ACETYLTRANSFERASE"/>
    <property type="match status" value="1"/>
</dbReference>
<dbReference type="GO" id="GO:0005737">
    <property type="term" value="C:cytoplasm"/>
    <property type="evidence" value="ECO:0007669"/>
    <property type="project" value="UniProtKB-SubCell"/>
</dbReference>
<evidence type="ECO:0000256" key="10">
    <source>
        <dbReference type="ARBA" id="ARBA00023315"/>
    </source>
</evidence>
<proteinExistence type="inferred from homology"/>
<dbReference type="Gene3D" id="3.40.1390.20">
    <property type="entry name" value="HprK N-terminal domain-like"/>
    <property type="match status" value="1"/>
</dbReference>
<dbReference type="SUPFAM" id="SSF75138">
    <property type="entry name" value="HprK N-terminal domain-like"/>
    <property type="match status" value="1"/>
</dbReference>
<comment type="function">
    <text evidence="12">Involved in acetate metabolism.</text>
</comment>
<dbReference type="GO" id="GO:0006085">
    <property type="term" value="P:acetyl-CoA biosynthetic process"/>
    <property type="evidence" value="ECO:0007669"/>
    <property type="project" value="UniProtKB-UniPathway"/>
</dbReference>
<evidence type="ECO:0000256" key="3">
    <source>
        <dbReference type="ARBA" id="ARBA00008756"/>
    </source>
</evidence>
<evidence type="ECO:0000256" key="11">
    <source>
        <dbReference type="ARBA" id="ARBA00031108"/>
    </source>
</evidence>
<evidence type="ECO:0000256" key="9">
    <source>
        <dbReference type="ARBA" id="ARBA00022679"/>
    </source>
</evidence>
<comment type="similarity">
    <text evidence="4 12">In the N-terminal section; belongs to the CobB/CobQ family.</text>
</comment>
<dbReference type="InterPro" id="IPR027417">
    <property type="entry name" value="P-loop_NTPase"/>
</dbReference>
<evidence type="ECO:0000259" key="14">
    <source>
        <dbReference type="Pfam" id="PF07085"/>
    </source>
</evidence>
<gene>
    <name evidence="15" type="ORF">GNP35_00205</name>
</gene>
<keyword evidence="10 12" id="KW-0012">Acyltransferase</keyword>
<comment type="catalytic activity">
    <reaction evidence="12">
        <text>acetyl-CoA + phosphate = acetyl phosphate + CoA</text>
        <dbReference type="Rhea" id="RHEA:19521"/>
        <dbReference type="ChEBI" id="CHEBI:22191"/>
        <dbReference type="ChEBI" id="CHEBI:43474"/>
        <dbReference type="ChEBI" id="CHEBI:57287"/>
        <dbReference type="ChEBI" id="CHEBI:57288"/>
        <dbReference type="EC" id="2.3.1.8"/>
    </reaction>
</comment>
<sequence>MAHRIMLVPVGSGVGLTSVTLGLFRALEHKAVKVNFFKPISQPISGDKGPEKTTQILRNLSHIDPPEPFSLNYAETLIGDDNVDILLEEIVERFESHIKDDEAVIIEGLVPTKDQAYVNKINRQIATALGADVVFVIAPGNTTLTALEDQLEIAANNYGGFKSEHVIGTIFNKVNAPRDLKGNLANDFSEVLLENASKDDSVNYKKLSIFNKSFSLLGCVPWNSDLIAPRVKDLAEYLDAKVINEGDLEFRRLRSITVCARTVGNILGRVRPGVLLVTPGDRSDVLVAASLSAMNGTKLGAILLTGGFQPEPSILELCKQAFEKGLPVLSTKSDTWDTALLLQRFNMEVPIDDEQRIERVKDHTATHISESWIESLTKNVAKIRKLSPAAFRYNLTDKARKANKTIVLPEGNEPRTIKAAAICGKRGIAKCVLLGNPEEIMLVAEQQGVELNDNVIIKNPEKIRHRYIAPMVELRKHKGLTEVVAEEQLEDNVVLATVMLAQDEVDGLVSGAVHTTANTIRPPLQLIKTAEGASLVSSIFFMLLPDQVLVYGDCAINPDPSADQLADIAIQSADSAKAFGIEPKVAMISYSTGTSGTGADVDKVRQATEIAKQKRPDLIIDGPLQYDAAVMENVARKKAPNSPVAGQATVFVFPDLNTGNTTYKAVQRSADVVSIGPMLQGMRKPVNDLSRGALVDDIVYTIALTAIQSSQI</sequence>
<evidence type="ECO:0000256" key="1">
    <source>
        <dbReference type="ARBA" id="ARBA00004496"/>
    </source>
</evidence>
<dbReference type="InterPro" id="IPR002505">
    <property type="entry name" value="PTA_PTB"/>
</dbReference>
<evidence type="ECO:0000313" key="16">
    <source>
        <dbReference type="Proteomes" id="UP000439994"/>
    </source>
</evidence>